<dbReference type="EMBL" id="BAAANE010000004">
    <property type="protein sequence ID" value="GAA1635396.1"/>
    <property type="molecule type" value="Genomic_DNA"/>
</dbReference>
<organism evidence="7 8">
    <name type="scientific">Kribbella alba</name>
    <dbReference type="NCBI Taxonomy" id="190197"/>
    <lineage>
        <taxon>Bacteria</taxon>
        <taxon>Bacillati</taxon>
        <taxon>Actinomycetota</taxon>
        <taxon>Actinomycetes</taxon>
        <taxon>Propionibacteriales</taxon>
        <taxon>Kribbellaceae</taxon>
        <taxon>Kribbella</taxon>
    </lineage>
</organism>
<evidence type="ECO:0000259" key="6">
    <source>
        <dbReference type="PROSITE" id="PS50977"/>
    </source>
</evidence>
<reference evidence="8" key="1">
    <citation type="journal article" date="2019" name="Int. J. Syst. Evol. Microbiol.">
        <title>The Global Catalogue of Microorganisms (GCM) 10K type strain sequencing project: providing services to taxonomists for standard genome sequencing and annotation.</title>
        <authorList>
            <consortium name="The Broad Institute Genomics Platform"/>
            <consortium name="The Broad Institute Genome Sequencing Center for Infectious Disease"/>
            <person name="Wu L."/>
            <person name="Ma J."/>
        </authorList>
    </citation>
    <scope>NUCLEOTIDE SEQUENCE [LARGE SCALE GENOMIC DNA]</scope>
    <source>
        <strain evidence="8">JCM 14306</strain>
    </source>
</reference>
<evidence type="ECO:0000313" key="7">
    <source>
        <dbReference type="EMBL" id="GAA1635396.1"/>
    </source>
</evidence>
<keyword evidence="3" id="KW-0804">Transcription</keyword>
<proteinExistence type="predicted"/>
<feature type="DNA-binding region" description="H-T-H motif" evidence="4">
    <location>
        <begin position="43"/>
        <end position="62"/>
    </location>
</feature>
<dbReference type="Proteomes" id="UP001501319">
    <property type="component" value="Unassembled WGS sequence"/>
</dbReference>
<dbReference type="Pfam" id="PF00440">
    <property type="entry name" value="TetR_N"/>
    <property type="match status" value="1"/>
</dbReference>
<evidence type="ECO:0000256" key="5">
    <source>
        <dbReference type="SAM" id="MobiDB-lite"/>
    </source>
</evidence>
<dbReference type="Gene3D" id="1.10.357.10">
    <property type="entry name" value="Tetracycline Repressor, domain 2"/>
    <property type="match status" value="1"/>
</dbReference>
<name>A0ABP4R4E5_9ACTN</name>
<dbReference type="InterPro" id="IPR009057">
    <property type="entry name" value="Homeodomain-like_sf"/>
</dbReference>
<keyword evidence="1" id="KW-0805">Transcription regulation</keyword>
<dbReference type="Pfam" id="PF17754">
    <property type="entry name" value="TetR_C_14"/>
    <property type="match status" value="1"/>
</dbReference>
<comment type="caution">
    <text evidence="7">The sequence shown here is derived from an EMBL/GenBank/DDBJ whole genome shotgun (WGS) entry which is preliminary data.</text>
</comment>
<gene>
    <name evidence="7" type="ORF">GCM10009744_25340</name>
</gene>
<dbReference type="PANTHER" id="PTHR30055">
    <property type="entry name" value="HTH-TYPE TRANSCRIPTIONAL REGULATOR RUTR"/>
    <property type="match status" value="1"/>
</dbReference>
<protein>
    <recommendedName>
        <fullName evidence="6">HTH tetR-type domain-containing protein</fullName>
    </recommendedName>
</protein>
<feature type="region of interest" description="Disordered" evidence="5">
    <location>
        <begin position="1"/>
        <end position="21"/>
    </location>
</feature>
<dbReference type="PROSITE" id="PS50977">
    <property type="entry name" value="HTH_TETR_2"/>
    <property type="match status" value="1"/>
</dbReference>
<evidence type="ECO:0000256" key="3">
    <source>
        <dbReference type="ARBA" id="ARBA00023163"/>
    </source>
</evidence>
<evidence type="ECO:0000256" key="4">
    <source>
        <dbReference type="PROSITE-ProRule" id="PRU00335"/>
    </source>
</evidence>
<dbReference type="RefSeq" id="WP_344112047.1">
    <property type="nucleotide sequence ID" value="NZ_BAAANE010000004.1"/>
</dbReference>
<dbReference type="InterPro" id="IPR041347">
    <property type="entry name" value="MftR_C"/>
</dbReference>
<dbReference type="SUPFAM" id="SSF46689">
    <property type="entry name" value="Homeodomain-like"/>
    <property type="match status" value="1"/>
</dbReference>
<evidence type="ECO:0000313" key="8">
    <source>
        <dbReference type="Proteomes" id="UP001501319"/>
    </source>
</evidence>
<sequence>MQTEDTATPAPTGRRERKKRETRAALAAAALRLALEKGPDNVTVEEISEAADVSVRTFFNYFPHKEYAILGRDPEDLERALTTLREAPVDQSPLTTMRMIVSEVLSELENEEAPMSRRIALVMQSPNLLSQFVLLGAEDERAITAAMAERMGEAPSAVRPALIVGAAGTAVRVAMELQRTAPGRSLSSLVDEAFLFLADGIDPAFDRTTLFRSDQEGHS</sequence>
<evidence type="ECO:0000256" key="2">
    <source>
        <dbReference type="ARBA" id="ARBA00023125"/>
    </source>
</evidence>
<dbReference type="InterPro" id="IPR050109">
    <property type="entry name" value="HTH-type_TetR-like_transc_reg"/>
</dbReference>
<accession>A0ABP4R4E5</accession>
<keyword evidence="2 4" id="KW-0238">DNA-binding</keyword>
<feature type="domain" description="HTH tetR-type" evidence="6">
    <location>
        <begin position="20"/>
        <end position="80"/>
    </location>
</feature>
<keyword evidence="8" id="KW-1185">Reference proteome</keyword>
<dbReference type="InterPro" id="IPR001647">
    <property type="entry name" value="HTH_TetR"/>
</dbReference>
<dbReference type="Gene3D" id="1.10.10.60">
    <property type="entry name" value="Homeodomain-like"/>
    <property type="match status" value="1"/>
</dbReference>
<evidence type="ECO:0000256" key="1">
    <source>
        <dbReference type="ARBA" id="ARBA00023015"/>
    </source>
</evidence>
<dbReference type="PANTHER" id="PTHR30055:SF238">
    <property type="entry name" value="MYCOFACTOCIN BIOSYNTHESIS TRANSCRIPTIONAL REGULATOR MFTR-RELATED"/>
    <property type="match status" value="1"/>
</dbReference>